<feature type="domain" description="Lnb N-terminal periplasmic" evidence="3">
    <location>
        <begin position="135"/>
        <end position="291"/>
    </location>
</feature>
<evidence type="ECO:0000313" key="5">
    <source>
        <dbReference type="Proteomes" id="UP000594778"/>
    </source>
</evidence>
<organism evidence="4 5">
    <name type="scientific">Delftia acidovorans</name>
    <name type="common">Pseudomonas acidovorans</name>
    <name type="synonym">Comamonas acidovorans</name>
    <dbReference type="NCBI Taxonomy" id="80866"/>
    <lineage>
        <taxon>Bacteria</taxon>
        <taxon>Pseudomonadati</taxon>
        <taxon>Pseudomonadota</taxon>
        <taxon>Betaproteobacteria</taxon>
        <taxon>Burkholderiales</taxon>
        <taxon>Comamonadaceae</taxon>
        <taxon>Delftia</taxon>
    </lineage>
</organism>
<feature type="compositionally biased region" description="Polar residues" evidence="1">
    <location>
        <begin position="326"/>
        <end position="336"/>
    </location>
</feature>
<keyword evidence="2" id="KW-0812">Transmembrane</keyword>
<protein>
    <submittedName>
        <fullName evidence="4">DUF4105 domain-containing protein</fullName>
    </submittedName>
</protein>
<keyword evidence="2" id="KW-0472">Membrane</keyword>
<feature type="transmembrane region" description="Helical" evidence="2">
    <location>
        <begin position="44"/>
        <end position="63"/>
    </location>
</feature>
<keyword evidence="2" id="KW-1133">Transmembrane helix</keyword>
<evidence type="ECO:0000256" key="2">
    <source>
        <dbReference type="SAM" id="Phobius"/>
    </source>
</evidence>
<gene>
    <name evidence="4" type="ORF">I6G66_28980</name>
</gene>
<evidence type="ECO:0000256" key="1">
    <source>
        <dbReference type="SAM" id="MobiDB-lite"/>
    </source>
</evidence>
<proteinExistence type="predicted"/>
<dbReference type="AlphaFoldDB" id="A0A7T2S438"/>
<feature type="transmembrane region" description="Helical" evidence="2">
    <location>
        <begin position="21"/>
        <end position="38"/>
    </location>
</feature>
<evidence type="ECO:0000313" key="4">
    <source>
        <dbReference type="EMBL" id="QPS08242.1"/>
    </source>
</evidence>
<feature type="region of interest" description="Disordered" evidence="1">
    <location>
        <begin position="320"/>
        <end position="344"/>
    </location>
</feature>
<reference evidence="4 5" key="1">
    <citation type="submission" date="2020-12" db="EMBL/GenBank/DDBJ databases">
        <title>FDA dAtabase for Regulatory Grade micrObial Sequences (FDA-ARGOS): Supporting development and validation of Infectious Disease Dx tests.</title>
        <authorList>
            <person name="Sproer C."/>
            <person name="Gronow S."/>
            <person name="Severitt S."/>
            <person name="Schroder I."/>
            <person name="Tallon L."/>
            <person name="Sadzewicz L."/>
            <person name="Zhao X."/>
            <person name="Boylan J."/>
            <person name="Ott S."/>
            <person name="Bowen H."/>
            <person name="Vavikolanu K."/>
            <person name="Mehta A."/>
            <person name="Aluvathingal J."/>
            <person name="Nadendla S."/>
            <person name="Lowell S."/>
            <person name="Myers T."/>
            <person name="Yan Y."/>
            <person name="Sichtig H."/>
        </authorList>
    </citation>
    <scope>NUCLEOTIDE SEQUENCE [LARGE SCALE GENOMIC DNA]</scope>
    <source>
        <strain evidence="4 5">FDAARGOS_909</strain>
    </source>
</reference>
<dbReference type="Proteomes" id="UP000594778">
    <property type="component" value="Chromosome"/>
</dbReference>
<evidence type="ECO:0000259" key="3">
    <source>
        <dbReference type="Pfam" id="PF13387"/>
    </source>
</evidence>
<name>A0A7T2S438_DELAC</name>
<accession>A0A7T2S438</accession>
<dbReference type="InterPro" id="IPR025178">
    <property type="entry name" value="Lnb_N"/>
</dbReference>
<sequence length="344" mass="38297">MKTSTPGASAGPRFWARVARLALLPLAAWGCGALWFQFPAGAVGRGAAAAAWGAFSLAVLAWPALAGPGRRGRRAWAAGYALAAITLLGWWQTLQPSNDRLWADDVQRMLQGSVQAGRVRLDNVRNFEWRSDTDYTARWETRNYDLEHLRSVDMILSTWGMPAIAHTLVSFGFDDGRHLVFSVEIRKERTEAFSELGGLFKQFELSVVAADERDIVFVRTGVRGERVFLYPVHMPVPAMRALFLSYVDTANSLHRAPRFYHTLTANCTTLVYRMVRAIVPGLPADYRIVLSGLLPEYLYEHGGLDTSRPLAALRRDADIGERARQAGNTPNFSTDIRQTRPPPP</sequence>
<dbReference type="EMBL" id="CP065668">
    <property type="protein sequence ID" value="QPS08242.1"/>
    <property type="molecule type" value="Genomic_DNA"/>
</dbReference>
<dbReference type="Pfam" id="PF13387">
    <property type="entry name" value="Lnb_N"/>
    <property type="match status" value="1"/>
</dbReference>
<feature type="transmembrane region" description="Helical" evidence="2">
    <location>
        <begin position="75"/>
        <end position="91"/>
    </location>
</feature>
<dbReference type="RefSeq" id="WP_197955625.1">
    <property type="nucleotide sequence ID" value="NZ_CP065668.1"/>
</dbReference>